<evidence type="ECO:0000313" key="2">
    <source>
        <dbReference type="Proteomes" id="UP001165498"/>
    </source>
</evidence>
<evidence type="ECO:0000313" key="1">
    <source>
        <dbReference type="EMBL" id="MCQ4164696.1"/>
    </source>
</evidence>
<reference evidence="1" key="1">
    <citation type="submission" date="2022-07" db="EMBL/GenBank/DDBJ databases">
        <title>Tahibacter sp., a new gammaproteobacterium isolated from the silt sample collected at pig farm.</title>
        <authorList>
            <person name="Chen H."/>
        </authorList>
    </citation>
    <scope>NUCLEOTIDE SEQUENCE</scope>
    <source>
        <strain evidence="1">P2K</strain>
    </source>
</reference>
<keyword evidence="2" id="KW-1185">Reference proteome</keyword>
<gene>
    <name evidence="1" type="ORF">NM961_08235</name>
</gene>
<sequence length="72" mass="8057">MKPATVERRAFSPAEIAARNNFGEATVWRQIRAGRLVAQKLGRRTFVTLENEKAWLDSMPRIVTASTDARAA</sequence>
<dbReference type="Proteomes" id="UP001165498">
    <property type="component" value="Unassembled WGS sequence"/>
</dbReference>
<evidence type="ECO:0008006" key="3">
    <source>
        <dbReference type="Google" id="ProtNLM"/>
    </source>
</evidence>
<dbReference type="EMBL" id="JANFQO010000006">
    <property type="protein sequence ID" value="MCQ4164696.1"/>
    <property type="molecule type" value="Genomic_DNA"/>
</dbReference>
<proteinExistence type="predicted"/>
<accession>A0ABT1QQZ5</accession>
<protein>
    <recommendedName>
        <fullName evidence="3">Excisionase family DNA binding protein</fullName>
    </recommendedName>
</protein>
<organism evidence="1 2">
    <name type="scientific">Tahibacter harae</name>
    <dbReference type="NCBI Taxonomy" id="2963937"/>
    <lineage>
        <taxon>Bacteria</taxon>
        <taxon>Pseudomonadati</taxon>
        <taxon>Pseudomonadota</taxon>
        <taxon>Gammaproteobacteria</taxon>
        <taxon>Lysobacterales</taxon>
        <taxon>Rhodanobacteraceae</taxon>
        <taxon>Tahibacter</taxon>
    </lineage>
</organism>
<dbReference type="RefSeq" id="WP_255913584.1">
    <property type="nucleotide sequence ID" value="NZ_JANFQO010000006.1"/>
</dbReference>
<name>A0ABT1QQZ5_9GAMM</name>
<comment type="caution">
    <text evidence="1">The sequence shown here is derived from an EMBL/GenBank/DDBJ whole genome shotgun (WGS) entry which is preliminary data.</text>
</comment>